<feature type="transmembrane region" description="Helical" evidence="2">
    <location>
        <begin position="34"/>
        <end position="56"/>
    </location>
</feature>
<keyword evidence="5" id="KW-1185">Reference proteome</keyword>
<comment type="caution">
    <text evidence="4">The sequence shown here is derived from an EMBL/GenBank/DDBJ whole genome shotgun (WGS) entry which is preliminary data.</text>
</comment>
<evidence type="ECO:0000259" key="3">
    <source>
        <dbReference type="Pfam" id="PF07331"/>
    </source>
</evidence>
<protein>
    <recommendedName>
        <fullName evidence="3">DUF1468 domain-containing protein</fullName>
    </recommendedName>
</protein>
<feature type="region of interest" description="Disordered" evidence="1">
    <location>
        <begin position="1"/>
        <end position="25"/>
    </location>
</feature>
<accession>A0ABP4AHI6</accession>
<evidence type="ECO:0000256" key="1">
    <source>
        <dbReference type="SAM" id="MobiDB-lite"/>
    </source>
</evidence>
<reference evidence="5" key="1">
    <citation type="journal article" date="2019" name="Int. J. Syst. Evol. Microbiol.">
        <title>The Global Catalogue of Microorganisms (GCM) 10K type strain sequencing project: providing services to taxonomists for standard genome sequencing and annotation.</title>
        <authorList>
            <consortium name="The Broad Institute Genomics Platform"/>
            <consortium name="The Broad Institute Genome Sequencing Center for Infectious Disease"/>
            <person name="Wu L."/>
            <person name="Ma J."/>
        </authorList>
    </citation>
    <scope>NUCLEOTIDE SEQUENCE [LARGE SCALE GENOMIC DNA]</scope>
    <source>
        <strain evidence="5">JCM 11117</strain>
    </source>
</reference>
<evidence type="ECO:0000256" key="2">
    <source>
        <dbReference type="SAM" id="Phobius"/>
    </source>
</evidence>
<proteinExistence type="predicted"/>
<evidence type="ECO:0000313" key="5">
    <source>
        <dbReference type="Proteomes" id="UP001499967"/>
    </source>
</evidence>
<dbReference type="Pfam" id="PF07331">
    <property type="entry name" value="TctB"/>
    <property type="match status" value="1"/>
</dbReference>
<organism evidence="4 5">
    <name type="scientific">Pseudonocardia zijingensis</name>
    <dbReference type="NCBI Taxonomy" id="153376"/>
    <lineage>
        <taxon>Bacteria</taxon>
        <taxon>Bacillati</taxon>
        <taxon>Actinomycetota</taxon>
        <taxon>Actinomycetes</taxon>
        <taxon>Pseudonocardiales</taxon>
        <taxon>Pseudonocardiaceae</taxon>
        <taxon>Pseudonocardia</taxon>
    </lineage>
</organism>
<keyword evidence="2" id="KW-1133">Transmembrane helix</keyword>
<feature type="transmembrane region" description="Helical" evidence="2">
    <location>
        <begin position="163"/>
        <end position="189"/>
    </location>
</feature>
<feature type="transmembrane region" description="Helical" evidence="2">
    <location>
        <begin position="124"/>
        <end position="151"/>
    </location>
</feature>
<keyword evidence="2" id="KW-0812">Transmembrane</keyword>
<dbReference type="EMBL" id="BAAAHP010000075">
    <property type="protein sequence ID" value="GAA0936025.1"/>
    <property type="molecule type" value="Genomic_DNA"/>
</dbReference>
<evidence type="ECO:0000313" key="4">
    <source>
        <dbReference type="EMBL" id="GAA0936025.1"/>
    </source>
</evidence>
<feature type="domain" description="DUF1468" evidence="3">
    <location>
        <begin position="40"/>
        <end position="190"/>
    </location>
</feature>
<sequence>MTESQVSQVARPTTPPPEAGDLTQDGARTQPRELAAAVAVPVLLLLLSVCVVIASAELGYWTPIGPGPGFLPLWLAVLLGAMSAVWLAQRLRARPAPPEPAEVAGISEDRAVEPHDEPLRLKQVFLVLGSLTAVTALLEVLGFQLAMLLFLLFQLKVLARRGWVLTLTLSALGSFGVYTVFAGLLSVHLPTSSIPLLRSMGF</sequence>
<name>A0ABP4AHI6_9PSEU</name>
<feature type="transmembrane region" description="Helical" evidence="2">
    <location>
        <begin position="68"/>
        <end position="88"/>
    </location>
</feature>
<gene>
    <name evidence="4" type="ORF">GCM10009559_27990</name>
</gene>
<keyword evidence="2" id="KW-0472">Membrane</keyword>
<dbReference type="RefSeq" id="WP_343941781.1">
    <property type="nucleotide sequence ID" value="NZ_BAAAHP010000075.1"/>
</dbReference>
<feature type="compositionally biased region" description="Polar residues" evidence="1">
    <location>
        <begin position="1"/>
        <end position="11"/>
    </location>
</feature>
<dbReference type="InterPro" id="IPR009936">
    <property type="entry name" value="DUF1468"/>
</dbReference>
<dbReference type="Proteomes" id="UP001499967">
    <property type="component" value="Unassembled WGS sequence"/>
</dbReference>